<evidence type="ECO:0000313" key="5">
    <source>
        <dbReference type="Proteomes" id="UP000011083"/>
    </source>
</evidence>
<dbReference type="InterPro" id="IPR001715">
    <property type="entry name" value="CH_dom"/>
</dbReference>
<feature type="compositionally biased region" description="Low complexity" evidence="1">
    <location>
        <begin position="1945"/>
        <end position="1969"/>
    </location>
</feature>
<feature type="chain" id="PRO_5003990825" evidence="2">
    <location>
        <begin position="22"/>
        <end position="2349"/>
    </location>
</feature>
<feature type="domain" description="Calponin-homology (CH)" evidence="3">
    <location>
        <begin position="122"/>
        <end position="225"/>
    </location>
</feature>
<feature type="compositionally biased region" description="Low complexity" evidence="1">
    <location>
        <begin position="1582"/>
        <end position="1598"/>
    </location>
</feature>
<feature type="domain" description="Calponin-homology (CH)" evidence="3">
    <location>
        <begin position="1"/>
        <end position="83"/>
    </location>
</feature>
<feature type="compositionally biased region" description="Basic residues" evidence="1">
    <location>
        <begin position="1901"/>
        <end position="1913"/>
    </location>
</feature>
<keyword evidence="5" id="KW-1185">Reference proteome</keyword>
<feature type="region of interest" description="Disordered" evidence="1">
    <location>
        <begin position="108"/>
        <end position="133"/>
    </location>
</feature>
<dbReference type="PROSITE" id="PS50021">
    <property type="entry name" value="CH"/>
    <property type="match status" value="2"/>
</dbReference>
<feature type="region of interest" description="Disordered" evidence="1">
    <location>
        <begin position="831"/>
        <end position="888"/>
    </location>
</feature>
<proteinExistence type="predicted"/>
<protein>
    <submittedName>
        <fullName evidence="4">Calponin domain containing protein</fullName>
    </submittedName>
</protein>
<feature type="region of interest" description="Disordered" evidence="1">
    <location>
        <begin position="1297"/>
        <end position="1323"/>
    </location>
</feature>
<name>L8HJQ6_ACACF</name>
<feature type="region of interest" description="Disordered" evidence="1">
    <location>
        <begin position="1646"/>
        <end position="1694"/>
    </location>
</feature>
<dbReference type="Pfam" id="PF00307">
    <property type="entry name" value="CH"/>
    <property type="match status" value="2"/>
</dbReference>
<dbReference type="Gene3D" id="1.10.418.10">
    <property type="entry name" value="Calponin-like domain"/>
    <property type="match status" value="2"/>
</dbReference>
<sequence length="2349" mass="261660">MKNSLFVSRLLLAKLLKDLSGESVTGLNKNAKMKIHRINNLFHCFNVMRDQKMKLQNISAEDVEECDLKLIVALIWHFIMHYELQLEDGGTAKDRLLERLNNFLQDQDDHSSASLITPSSPRQQPPEQQQQQQQALSLSNPVVSNFDTAFQDGSVFFHMVKKHRPDLLPSEPASMTMRELLEKVFGLLNSVWGVPQLISVSEVVDSKPDDKSIMTYVALCLDAFSRTASVLTPLEAAEKLFKKALAFRPHGSPVGGDEKDGPGHEPEPEADEERQVELLFALDLSMSCMRAFGQECDKREELQKGLRRLKDLRSRFYAAASSATTGQQLGEVMAELERVHGELVQLITSDPEHQRMMKLRVKRWRRRSKDPKEDLHIQAWGSHLTRKLATLPAAPPGDDPAADSAATQACSKHTEWSIRRSIKSLEEVMAQCQGHLRVGDFDEGWFKVVVEVLVRNIRHALPYLLRRLLADTKTNNIDNLSVFSGEIQVEELDTDHNPFADLIRPLVAASIDLLLAFVSFRKQTNKVMMATMAAKRAHVRRASFSLHALLHKYLLAPHHHPAPPVIASPAPDRVMHRIRRIERLRRLVTAIKRRMQERFWRRPVASNELFDEGELFDLRWIQLISPLWLALLGKELVEITHMTIHETSAPHTWEHLRGCLEAFLKSLADMVGLLTRQRFACRAAAAAAAQVEQHSGAVEEEKEGQEEEPQSLERPRKWTAREDDDFMLQFRQLRRTLFRHLEDYIHGSRLVWNDDALPCDPPRAFPPALHDLHALAAQLMAVARPSSSSWCGVEGEALEATERWVEACPVGSLVASNKSIVMQREWLVGVETSQRRRPPKGSSDSDSEGGESGRATEAAGIKPTEERRGVQQQQQGSGSRVGQGSGLLNSRNQKEIKVALHMNAAADAEVERQRRKEERRKEQEQRARTNEETFERTREELDNSRREWQLLRQDREKQKRDAARQRERDKIDLALAAAHQLLDKARLCASADPQLLLQQQQQQEQDLVGWFRVTVDALVGHVRKIAEGGPVRELTLLGFNNAAEFLLEWHLWRAAQAGLREGGQQQQHQQQPDHDPKGKGKARAKGKGKAHTAAVADESGADSPPTMDGSAGGRNAAYVGYLADNTRDGFVTVHKALTVLRDHQTAAAAAEGTSAAAASGTSIAEERLRTTKKRVRAMQEQVVYLVETLKEKLAKPFYLNGGGWRTEVDWLVMIVREILRAALESCPDVESGSAERVVEAHVAGMGLAVREMVGLMEQHFGTEVKVKKRFQDHRDDLLRHADDLVAALARLWSSRSSSSMNQPASHHQVAVATTTTTTTSTSASLPVERLLADLDDLELKKSRKRVPVVEAETTQQWAATLLAQMTALTPATADPASSAGHDEAEVGGVEAEGEEEAPDGDDEIDLEQEQAEAAQFMANAEEGVRQLNEVSALTDPDVMDVDDFDEDKFKTRVKVFFDTNKKTLLYLRKKSKQTFMRLALQARKLVDDSRGLLETVDEYKNTLTEKAKAKVTAKARGVKENVQGMAKAVTTAVKEEGERLQELKTRMLAAVSSEESEEEVEPGALHDIMEHLSSLHLKVERATSPLTSPRSPTTTLASGKAGVGEGEGEGGGEGPPALLTTRARMVNEKRRSWHSRQLEMRSIDAFLKQSKQDKDEDARLRRQRADQARRETDKRERKLGRKDSQRRKKQMRKLGRCVRECHHGLVKHLISAREATLVAHGQWTFDLRWFLFVTRGVLVSGKHLIALSEDRQGGDAAIARARALRASLLKLDDLLRLPPASSASAASASTPASPRGCGDDDGDGEEDLSLALRNFGLFRTNIIDDLSALIAALKLLWKRPTAQLEEERAAVASTVQAMEGVIRGFEAMERNVDLARRTEDSDAPDECDAQQPAEASNGGSGKKKRSISLRRLRSQPEVSTTAGLLDDRKRHKAAHKSASPRERMSSSTSAIATTTLRGRGDQQQQQASESEADAADRSLKTSLSSAASSLSPSPRSGSAPSSPREIEHLGRGRPPPRAPRAVTRASRKQEKRLQKPLAFIFEADMALDAAPASIETEGHHHHHHHNVDAAEAPADPDHPVAAAADEDSDEEVLTPRAAQDKARRKAERRARREARTQRREWKQWKRPLPACDTNQTQPKPTQTTAGRDQNVGRMCDTLRSFANDLRAQIQARLWEPHVVAGEWTLDLDWFVAAAKEMVRVAEETIEQVGKDRTLGKEKACSSSNTRPTEGSDESDSSTSTSDAPNKDDADHQKSKSTRKSKAATKKQVKSGAEPRSADDEDDDKRRAAIVAGSHGLYGAMSSIVAMMLAHTPTDDEARRYGAYRKKVIDALNTLVVRMKAVWDVHPIVT</sequence>
<feature type="compositionally biased region" description="Low complexity" evidence="1">
    <location>
        <begin position="2069"/>
        <end position="2083"/>
    </location>
</feature>
<feature type="region of interest" description="Disordered" evidence="1">
    <location>
        <begin position="1582"/>
        <end position="1618"/>
    </location>
</feature>
<dbReference type="VEuPathDB" id="AmoebaDB:ACA1_295300"/>
<feature type="compositionally biased region" description="Acidic residues" evidence="1">
    <location>
        <begin position="698"/>
        <end position="710"/>
    </location>
</feature>
<feature type="region of interest" description="Disordered" evidence="1">
    <location>
        <begin position="1876"/>
        <end position="2031"/>
    </location>
</feature>
<dbReference type="GeneID" id="14926502"/>
<feature type="compositionally biased region" description="Basic residues" evidence="1">
    <location>
        <begin position="2102"/>
        <end position="2112"/>
    </location>
</feature>
<feature type="region of interest" description="Disordered" evidence="1">
    <location>
        <begin position="251"/>
        <end position="272"/>
    </location>
</feature>
<feature type="compositionally biased region" description="Basic and acidic residues" evidence="1">
    <location>
        <begin position="1650"/>
        <end position="1676"/>
    </location>
</feature>
<gene>
    <name evidence="4" type="ORF">ACA1_295300</name>
</gene>
<feature type="region of interest" description="Disordered" evidence="1">
    <location>
        <begin position="1059"/>
        <end position="1109"/>
    </location>
</feature>
<feature type="compositionally biased region" description="Low complexity" evidence="1">
    <location>
        <begin position="2133"/>
        <end position="2144"/>
    </location>
</feature>
<feature type="compositionally biased region" description="Basic residues" evidence="1">
    <location>
        <begin position="1079"/>
        <end position="1090"/>
    </location>
</feature>
<feature type="compositionally biased region" description="Basic and acidic residues" evidence="1">
    <location>
        <begin position="2244"/>
        <end position="2253"/>
    </location>
</feature>
<feature type="compositionally biased region" description="Polar residues" evidence="1">
    <location>
        <begin position="112"/>
        <end position="122"/>
    </location>
</feature>
<feature type="compositionally biased region" description="Basic and acidic residues" evidence="1">
    <location>
        <begin position="256"/>
        <end position="267"/>
    </location>
</feature>
<dbReference type="PANTHER" id="PTHR11915">
    <property type="entry name" value="SPECTRIN/FILAMIN RELATED CYTOSKELETAL PROTEIN"/>
    <property type="match status" value="1"/>
</dbReference>
<dbReference type="SUPFAM" id="SSF47576">
    <property type="entry name" value="Calponin-homology domain, CH-domain"/>
    <property type="match status" value="1"/>
</dbReference>
<accession>L8HJQ6</accession>
<feature type="compositionally biased region" description="Acidic residues" evidence="1">
    <location>
        <begin position="1391"/>
        <end position="1401"/>
    </location>
</feature>
<dbReference type="Proteomes" id="UP000011083">
    <property type="component" value="Unassembled WGS sequence"/>
</dbReference>
<evidence type="ECO:0000313" key="4">
    <source>
        <dbReference type="EMBL" id="ELR25445.1"/>
    </source>
</evidence>
<reference evidence="4 5" key="1">
    <citation type="journal article" date="2013" name="Genome Biol.">
        <title>Genome of Acanthamoeba castellanii highlights extensive lateral gene transfer and early evolution of tyrosine kinase signaling.</title>
        <authorList>
            <person name="Clarke M."/>
            <person name="Lohan A.J."/>
            <person name="Liu B."/>
            <person name="Lagkouvardos I."/>
            <person name="Roy S."/>
            <person name="Zafar N."/>
            <person name="Bertelli C."/>
            <person name="Schilde C."/>
            <person name="Kianianmomeni A."/>
            <person name="Burglin T.R."/>
            <person name="Frech C."/>
            <person name="Turcotte B."/>
            <person name="Kopec K.O."/>
            <person name="Synnott J.M."/>
            <person name="Choo C."/>
            <person name="Paponov I."/>
            <person name="Finkler A."/>
            <person name="Soon Heng Tan C."/>
            <person name="Hutchins A.P."/>
            <person name="Weinmeier T."/>
            <person name="Rattei T."/>
            <person name="Chu J.S."/>
            <person name="Gimenez G."/>
            <person name="Irimia M."/>
            <person name="Rigden D.J."/>
            <person name="Fitzpatrick D.A."/>
            <person name="Lorenzo-Morales J."/>
            <person name="Bateman A."/>
            <person name="Chiu C.H."/>
            <person name="Tang P."/>
            <person name="Hegemann P."/>
            <person name="Fromm H."/>
            <person name="Raoult D."/>
            <person name="Greub G."/>
            <person name="Miranda-Saavedra D."/>
            <person name="Chen N."/>
            <person name="Nash P."/>
            <person name="Ginger M.L."/>
            <person name="Horn M."/>
            <person name="Schaap P."/>
            <person name="Caler L."/>
            <person name="Loftus B."/>
        </authorList>
    </citation>
    <scope>NUCLEOTIDE SEQUENCE [LARGE SCALE GENOMIC DNA]</scope>
    <source>
        <strain evidence="4 5">Neff</strain>
    </source>
</reference>
<keyword evidence="2" id="KW-0732">Signal</keyword>
<dbReference type="KEGG" id="acan:ACA1_295300"/>
<feature type="signal peptide" evidence="2">
    <location>
        <begin position="1"/>
        <end position="21"/>
    </location>
</feature>
<dbReference type="OrthoDB" id="18740at2759"/>
<feature type="compositionally biased region" description="Low complexity" evidence="1">
    <location>
        <begin position="1782"/>
        <end position="1794"/>
    </location>
</feature>
<organism evidence="4 5">
    <name type="scientific">Acanthamoeba castellanii (strain ATCC 30010 / Neff)</name>
    <dbReference type="NCBI Taxonomy" id="1257118"/>
    <lineage>
        <taxon>Eukaryota</taxon>
        <taxon>Amoebozoa</taxon>
        <taxon>Discosea</taxon>
        <taxon>Longamoebia</taxon>
        <taxon>Centramoebida</taxon>
        <taxon>Acanthamoebidae</taxon>
        <taxon>Acanthamoeba</taxon>
    </lineage>
</organism>
<feature type="compositionally biased region" description="Low complexity" evidence="1">
    <location>
        <begin position="1309"/>
        <end position="1323"/>
    </location>
</feature>
<feature type="region of interest" description="Disordered" evidence="1">
    <location>
        <begin position="907"/>
        <end position="940"/>
    </location>
</feature>
<feature type="region of interest" description="Disordered" evidence="1">
    <location>
        <begin position="2212"/>
        <end position="2284"/>
    </location>
</feature>
<evidence type="ECO:0000259" key="3">
    <source>
        <dbReference type="PROSITE" id="PS50021"/>
    </source>
</evidence>
<dbReference type="RefSeq" id="XP_004368200.1">
    <property type="nucleotide sequence ID" value="XM_004368143.1"/>
</dbReference>
<feature type="region of interest" description="Disordered" evidence="1">
    <location>
        <begin position="2055"/>
        <end position="2150"/>
    </location>
</feature>
<feature type="region of interest" description="Disordered" evidence="1">
    <location>
        <begin position="1782"/>
        <end position="1803"/>
    </location>
</feature>
<feature type="compositionally biased region" description="Basic and acidic residues" evidence="1">
    <location>
        <begin position="909"/>
        <end position="940"/>
    </location>
</feature>
<feature type="region of interest" description="Disordered" evidence="1">
    <location>
        <begin position="1371"/>
        <end position="1401"/>
    </location>
</feature>
<evidence type="ECO:0000256" key="1">
    <source>
        <dbReference type="SAM" id="MobiDB-lite"/>
    </source>
</evidence>
<dbReference type="EMBL" id="KB007805">
    <property type="protein sequence ID" value="ELR25445.1"/>
    <property type="molecule type" value="Genomic_DNA"/>
</dbReference>
<dbReference type="InterPro" id="IPR036872">
    <property type="entry name" value="CH_dom_sf"/>
</dbReference>
<feature type="compositionally biased region" description="Basic residues" evidence="1">
    <location>
        <begin position="2254"/>
        <end position="2268"/>
    </location>
</feature>
<feature type="region of interest" description="Disordered" evidence="1">
    <location>
        <begin position="694"/>
        <end position="718"/>
    </location>
</feature>
<evidence type="ECO:0000256" key="2">
    <source>
        <dbReference type="SAM" id="SignalP"/>
    </source>
</evidence>
<feature type="compositionally biased region" description="Basic and acidic residues" evidence="1">
    <location>
        <begin position="2113"/>
        <end position="2123"/>
    </location>
</feature>
<feature type="compositionally biased region" description="Basic residues" evidence="1">
    <location>
        <begin position="1677"/>
        <end position="1694"/>
    </location>
</feature>
<feature type="compositionally biased region" description="Low complexity" evidence="1">
    <location>
        <begin position="1980"/>
        <end position="2003"/>
    </location>
</feature>
<feature type="compositionally biased region" description="Gly residues" evidence="1">
    <location>
        <begin position="1601"/>
        <end position="1614"/>
    </location>
</feature>